<reference evidence="1" key="2">
    <citation type="submission" date="2025-09" db="UniProtKB">
        <authorList>
            <consortium name="EnsemblPlants"/>
        </authorList>
    </citation>
    <scope>IDENTIFICATION</scope>
</reference>
<name>A0ACD5YRB4_AVESA</name>
<organism evidence="1 2">
    <name type="scientific">Avena sativa</name>
    <name type="common">Oat</name>
    <dbReference type="NCBI Taxonomy" id="4498"/>
    <lineage>
        <taxon>Eukaryota</taxon>
        <taxon>Viridiplantae</taxon>
        <taxon>Streptophyta</taxon>
        <taxon>Embryophyta</taxon>
        <taxon>Tracheophyta</taxon>
        <taxon>Spermatophyta</taxon>
        <taxon>Magnoliopsida</taxon>
        <taxon>Liliopsida</taxon>
        <taxon>Poales</taxon>
        <taxon>Poaceae</taxon>
        <taxon>BOP clade</taxon>
        <taxon>Pooideae</taxon>
        <taxon>Poodae</taxon>
        <taxon>Poeae</taxon>
        <taxon>Poeae Chloroplast Group 1 (Aveneae type)</taxon>
        <taxon>Aveninae</taxon>
        <taxon>Avena</taxon>
    </lineage>
</organism>
<sequence>MKRLLVHGGRGIGLPSRTLVGESSASAMPALGTSVPLPRYHSTEKQDDSDTLGEIGEKARTTAEEFLKMAKEKTDEVSEGAKETVHETKEAVLGESGDEKEKFKERVEQGRYHQK</sequence>
<evidence type="ECO:0000313" key="2">
    <source>
        <dbReference type="Proteomes" id="UP001732700"/>
    </source>
</evidence>
<protein>
    <submittedName>
        <fullName evidence="1">Uncharacterized protein</fullName>
    </submittedName>
</protein>
<proteinExistence type="predicted"/>
<accession>A0ACD5YRB4</accession>
<keyword evidence="2" id="KW-1185">Reference proteome</keyword>
<dbReference type="Proteomes" id="UP001732700">
    <property type="component" value="Chromosome 6A"/>
</dbReference>
<dbReference type="EnsemblPlants" id="AVESA.00010b.r2.6AG1025520.1">
    <property type="protein sequence ID" value="AVESA.00010b.r2.6AG1025520.1.CDS"/>
    <property type="gene ID" value="AVESA.00010b.r2.6AG1025520"/>
</dbReference>
<evidence type="ECO:0000313" key="1">
    <source>
        <dbReference type="EnsemblPlants" id="AVESA.00010b.r2.6AG1025520.1.CDS"/>
    </source>
</evidence>
<reference evidence="1" key="1">
    <citation type="submission" date="2021-05" db="EMBL/GenBank/DDBJ databases">
        <authorList>
            <person name="Scholz U."/>
            <person name="Mascher M."/>
            <person name="Fiebig A."/>
        </authorList>
    </citation>
    <scope>NUCLEOTIDE SEQUENCE [LARGE SCALE GENOMIC DNA]</scope>
</reference>